<protein>
    <submittedName>
        <fullName evidence="1">Uncharacterized protein</fullName>
    </submittedName>
</protein>
<evidence type="ECO:0000313" key="1">
    <source>
        <dbReference type="EMBL" id="MBF6226644.1"/>
    </source>
</evidence>
<sequence length="71" mass="7836">MSAHDRQYLILLDPGNLGGDAVRSEFFEWLRATDGRVVQDGGANRVVITSAPEVAERLTGLDYVRTVEPYA</sequence>
<proteinExistence type="predicted"/>
<reference evidence="1 2" key="1">
    <citation type="submission" date="2020-10" db="EMBL/GenBank/DDBJ databases">
        <title>Identification of Nocardia species via Next-generation sequencing and recognition of intraspecies genetic diversity.</title>
        <authorList>
            <person name="Li P."/>
            <person name="Li P."/>
            <person name="Lu B."/>
        </authorList>
    </citation>
    <scope>NUCLEOTIDE SEQUENCE [LARGE SCALE GENOMIC DNA]</scope>
    <source>
        <strain evidence="1 2">N-11</strain>
    </source>
</reference>
<keyword evidence="2" id="KW-1185">Reference proteome</keyword>
<organism evidence="1 2">
    <name type="scientific">Nocardia abscessus</name>
    <dbReference type="NCBI Taxonomy" id="120957"/>
    <lineage>
        <taxon>Bacteria</taxon>
        <taxon>Bacillati</taxon>
        <taxon>Actinomycetota</taxon>
        <taxon>Actinomycetes</taxon>
        <taxon>Mycobacteriales</taxon>
        <taxon>Nocardiaceae</taxon>
        <taxon>Nocardia</taxon>
    </lineage>
</organism>
<dbReference type="Proteomes" id="UP000807309">
    <property type="component" value="Unassembled WGS sequence"/>
</dbReference>
<gene>
    <name evidence="1" type="ORF">IU470_16235</name>
</gene>
<accession>A0ABS0C8E9</accession>
<dbReference type="EMBL" id="JADLRE010000011">
    <property type="protein sequence ID" value="MBF6226644.1"/>
    <property type="molecule type" value="Genomic_DNA"/>
</dbReference>
<comment type="caution">
    <text evidence="1">The sequence shown here is derived from an EMBL/GenBank/DDBJ whole genome shotgun (WGS) entry which is preliminary data.</text>
</comment>
<evidence type="ECO:0000313" key="2">
    <source>
        <dbReference type="Proteomes" id="UP000807309"/>
    </source>
</evidence>
<dbReference type="RefSeq" id="WP_195033740.1">
    <property type="nucleotide sequence ID" value="NZ_JADLRE010000011.1"/>
</dbReference>
<name>A0ABS0C8E9_9NOCA</name>